<dbReference type="AlphaFoldDB" id="A0A3M2KZH7"/>
<keyword evidence="1" id="KW-0732">Signal</keyword>
<dbReference type="OrthoDB" id="9836763at2"/>
<keyword evidence="3" id="KW-1185">Reference proteome</keyword>
<protein>
    <recommendedName>
        <fullName evidence="4">DUF3558 domain-containing protein</fullName>
    </recommendedName>
</protein>
<proteinExistence type="predicted"/>
<feature type="chain" id="PRO_5018331071" description="DUF3558 domain-containing protein" evidence="1">
    <location>
        <begin position="27"/>
        <end position="166"/>
    </location>
</feature>
<name>A0A3M2KZH7_9NOCA</name>
<organism evidence="2 3">
    <name type="scientific">Nocardia stercoris</name>
    <dbReference type="NCBI Taxonomy" id="2483361"/>
    <lineage>
        <taxon>Bacteria</taxon>
        <taxon>Bacillati</taxon>
        <taxon>Actinomycetota</taxon>
        <taxon>Actinomycetes</taxon>
        <taxon>Mycobacteriales</taxon>
        <taxon>Nocardiaceae</taxon>
        <taxon>Nocardia</taxon>
    </lineage>
</organism>
<dbReference type="Proteomes" id="UP000279275">
    <property type="component" value="Unassembled WGS sequence"/>
</dbReference>
<dbReference type="EMBL" id="RFFH01000033">
    <property type="protein sequence ID" value="RMI27718.1"/>
    <property type="molecule type" value="Genomic_DNA"/>
</dbReference>
<reference evidence="2 3" key="1">
    <citation type="submission" date="2018-10" db="EMBL/GenBank/DDBJ databases">
        <title>Isolation from cow dung.</title>
        <authorList>
            <person name="Ling L."/>
        </authorList>
    </citation>
    <scope>NUCLEOTIDE SEQUENCE [LARGE SCALE GENOMIC DNA]</scope>
    <source>
        <strain evidence="2 3">NEAU-LL90</strain>
    </source>
</reference>
<evidence type="ECO:0008006" key="4">
    <source>
        <dbReference type="Google" id="ProtNLM"/>
    </source>
</evidence>
<comment type="caution">
    <text evidence="2">The sequence shown here is derived from an EMBL/GenBank/DDBJ whole genome shotgun (WGS) entry which is preliminary data.</text>
</comment>
<evidence type="ECO:0000313" key="2">
    <source>
        <dbReference type="EMBL" id="RMI27718.1"/>
    </source>
</evidence>
<dbReference type="PROSITE" id="PS51257">
    <property type="entry name" value="PROKAR_LIPOPROTEIN"/>
    <property type="match status" value="1"/>
</dbReference>
<accession>A0A3M2KZH7</accession>
<evidence type="ECO:0000313" key="3">
    <source>
        <dbReference type="Proteomes" id="UP000279275"/>
    </source>
</evidence>
<gene>
    <name evidence="2" type="ORF">EBN03_33150</name>
</gene>
<evidence type="ECO:0000256" key="1">
    <source>
        <dbReference type="SAM" id="SignalP"/>
    </source>
</evidence>
<dbReference type="RefSeq" id="WP_122192124.1">
    <property type="nucleotide sequence ID" value="NZ_RFFH01000033.1"/>
</dbReference>
<sequence length="166" mass="17140">MTMKTAAATLAAAAAACVVSAGTAHADVLPATTPFVDPVCLCAGLLPGRVDMGAEPGSMIGARYIKGNLNSDNDAAGAEVRYWRLPSSRVTLQALGAQVAKDVAPVQYGTFRGRPSFTVTVEDDSAHVVEIVFIDGDRAFELIGGGETLQDAQGALDELTGSFQLL</sequence>
<feature type="signal peptide" evidence="1">
    <location>
        <begin position="1"/>
        <end position="26"/>
    </location>
</feature>